<dbReference type="HOGENOM" id="CLU_698663_0_0_1"/>
<name>A0A0C3LDJ5_9AGAM</name>
<keyword evidence="2" id="KW-1185">Reference proteome</keyword>
<gene>
    <name evidence="1" type="ORF">M407DRAFT_216521</name>
</gene>
<dbReference type="Proteomes" id="UP000054248">
    <property type="component" value="Unassembled WGS sequence"/>
</dbReference>
<dbReference type="AlphaFoldDB" id="A0A0C3LDJ5"/>
<evidence type="ECO:0000313" key="2">
    <source>
        <dbReference type="Proteomes" id="UP000054248"/>
    </source>
</evidence>
<dbReference type="OrthoDB" id="3236045at2759"/>
<evidence type="ECO:0000313" key="1">
    <source>
        <dbReference type="EMBL" id="KIO32008.1"/>
    </source>
</evidence>
<protein>
    <submittedName>
        <fullName evidence="1">Uncharacterized protein</fullName>
    </submittedName>
</protein>
<accession>A0A0C3LDJ5</accession>
<sequence>MNNLPKTTERDLHIMGITTNMIKEAIEKSDKAFHGKVVGVFLPPDNYKGDPSIRQARNYLKSDWTLVTERPPVAVNQERNDETLNNFRGRDATQVELKQTVSITTGTNYRLTQPFNVKVNASIPVTEFTPIQLGKKGPIKFTATETEADIQSSSSSQTESRHFPFTLDVPAGEGRIICSTTTQTSTDTVFRAVIGVQGTVGIEINPAWYRPNYYKYIHKIEDVFPHATAKSEIIRSHLDTKVDTIIRKADKREAGDIIEYRSPISPERIIDAAPLTNNIGDWLNRSLMHGSPAPADFTCDVTVRIDFRNEDPIPVNKRDVIVQALILGIQSSIQPQGCIGSIEGATWKPDREAHEQGIFCIPFDPTRISRNNLILEFLKTASGLAWNGPHVIHFT</sequence>
<reference evidence="2" key="2">
    <citation type="submission" date="2015-01" db="EMBL/GenBank/DDBJ databases">
        <title>Evolutionary Origins and Diversification of the Mycorrhizal Mutualists.</title>
        <authorList>
            <consortium name="DOE Joint Genome Institute"/>
            <consortium name="Mycorrhizal Genomics Consortium"/>
            <person name="Kohler A."/>
            <person name="Kuo A."/>
            <person name="Nagy L.G."/>
            <person name="Floudas D."/>
            <person name="Copeland A."/>
            <person name="Barry K.W."/>
            <person name="Cichocki N."/>
            <person name="Veneault-Fourrey C."/>
            <person name="LaButti K."/>
            <person name="Lindquist E.A."/>
            <person name="Lipzen A."/>
            <person name="Lundell T."/>
            <person name="Morin E."/>
            <person name="Murat C."/>
            <person name="Riley R."/>
            <person name="Ohm R."/>
            <person name="Sun H."/>
            <person name="Tunlid A."/>
            <person name="Henrissat B."/>
            <person name="Grigoriev I.V."/>
            <person name="Hibbett D.S."/>
            <person name="Martin F."/>
        </authorList>
    </citation>
    <scope>NUCLEOTIDE SEQUENCE [LARGE SCALE GENOMIC DNA]</scope>
    <source>
        <strain evidence="2">MUT 4182</strain>
    </source>
</reference>
<dbReference type="EMBL" id="KN822958">
    <property type="protein sequence ID" value="KIO32008.1"/>
    <property type="molecule type" value="Genomic_DNA"/>
</dbReference>
<reference evidence="1 2" key="1">
    <citation type="submission" date="2014-04" db="EMBL/GenBank/DDBJ databases">
        <authorList>
            <consortium name="DOE Joint Genome Institute"/>
            <person name="Kuo A."/>
            <person name="Girlanda M."/>
            <person name="Perotto S."/>
            <person name="Kohler A."/>
            <person name="Nagy L.G."/>
            <person name="Floudas D."/>
            <person name="Copeland A."/>
            <person name="Barry K.W."/>
            <person name="Cichocki N."/>
            <person name="Veneault-Fourrey C."/>
            <person name="LaButti K."/>
            <person name="Lindquist E.A."/>
            <person name="Lipzen A."/>
            <person name="Lundell T."/>
            <person name="Morin E."/>
            <person name="Murat C."/>
            <person name="Sun H."/>
            <person name="Tunlid A."/>
            <person name="Henrissat B."/>
            <person name="Grigoriev I.V."/>
            <person name="Hibbett D.S."/>
            <person name="Martin F."/>
            <person name="Nordberg H.P."/>
            <person name="Cantor M.N."/>
            <person name="Hua S.X."/>
        </authorList>
    </citation>
    <scope>NUCLEOTIDE SEQUENCE [LARGE SCALE GENOMIC DNA]</scope>
    <source>
        <strain evidence="1 2">MUT 4182</strain>
    </source>
</reference>
<proteinExistence type="predicted"/>
<organism evidence="1 2">
    <name type="scientific">Tulasnella calospora MUT 4182</name>
    <dbReference type="NCBI Taxonomy" id="1051891"/>
    <lineage>
        <taxon>Eukaryota</taxon>
        <taxon>Fungi</taxon>
        <taxon>Dikarya</taxon>
        <taxon>Basidiomycota</taxon>
        <taxon>Agaricomycotina</taxon>
        <taxon>Agaricomycetes</taxon>
        <taxon>Cantharellales</taxon>
        <taxon>Tulasnellaceae</taxon>
        <taxon>Tulasnella</taxon>
    </lineage>
</organism>